<proteinExistence type="predicted"/>
<dbReference type="Proteomes" id="UP000754883">
    <property type="component" value="Unassembled WGS sequence"/>
</dbReference>
<evidence type="ECO:0000259" key="1">
    <source>
        <dbReference type="Pfam" id="PF12417"/>
    </source>
</evidence>
<evidence type="ECO:0000313" key="2">
    <source>
        <dbReference type="EMBL" id="CAG9962888.1"/>
    </source>
</evidence>
<dbReference type="PANTHER" id="PTHR40780">
    <property type="entry name" value="DUF3669 DOMAIN-CONTAINING PROTEIN"/>
    <property type="match status" value="1"/>
</dbReference>
<evidence type="ECO:0000313" key="3">
    <source>
        <dbReference type="Proteomes" id="UP000754883"/>
    </source>
</evidence>
<reference evidence="3" key="1">
    <citation type="submission" date="2019-06" db="EMBL/GenBank/DDBJ databases">
        <authorList>
            <person name="Broberg M."/>
        </authorList>
    </citation>
    <scope>NUCLEOTIDE SEQUENCE [LARGE SCALE GENOMIC DNA]</scope>
</reference>
<dbReference type="InterPro" id="IPR022137">
    <property type="entry name" value="Znf_prot_DUF3669"/>
</dbReference>
<feature type="domain" description="DUF3669" evidence="1">
    <location>
        <begin position="226"/>
        <end position="289"/>
    </location>
</feature>
<name>A0A9N9TXY4_9HYPO</name>
<gene>
    <name evidence="2" type="ORF">CBYS24578_00018154</name>
</gene>
<dbReference type="OrthoDB" id="2993351at2759"/>
<organism evidence="2 3">
    <name type="scientific">Clonostachys byssicola</name>
    <dbReference type="NCBI Taxonomy" id="160290"/>
    <lineage>
        <taxon>Eukaryota</taxon>
        <taxon>Fungi</taxon>
        <taxon>Dikarya</taxon>
        <taxon>Ascomycota</taxon>
        <taxon>Pezizomycotina</taxon>
        <taxon>Sordariomycetes</taxon>
        <taxon>Hypocreomycetidae</taxon>
        <taxon>Hypocreales</taxon>
        <taxon>Bionectriaceae</taxon>
        <taxon>Clonostachys</taxon>
    </lineage>
</organism>
<protein>
    <recommendedName>
        <fullName evidence="1">DUF3669 domain-containing protein</fullName>
    </recommendedName>
</protein>
<dbReference type="EMBL" id="CABFNO020000839">
    <property type="protein sequence ID" value="CAG9962888.1"/>
    <property type="molecule type" value="Genomic_DNA"/>
</dbReference>
<keyword evidence="3" id="KW-1185">Reference proteome</keyword>
<sequence length="315" mass="35260">MDSLPVEAIKPLRRIGAGHCGSVWATLTSNKYPGLPIALKREDGSPGRSLRNEFTIQSQVYQGLGSVLVPSPLAFIEKSGNWSQILAHLPEGFEPCNAMISELIRPVSDACRRVLAERYCPQGLLPAQILSSPENEHCLVRIYLGRRRVVSSDKKRHISRFFSLRNFPLHMDQVEELGLPCDVWAKAMGGALATIHWKLRVDGADIEFVLGAPRHTTADTLGDSALWVLDFDCCKPTTVDTDGLMAIARAFWRNDPYYPRPGTLDEKDQELWSIFTEEYKRVGKEVLEADLHNLVDEAVSRIEETRGKFSSTTNI</sequence>
<dbReference type="PANTHER" id="PTHR40780:SF3">
    <property type="entry name" value="DUF3669 DOMAIN-CONTAINING PROTEIN"/>
    <property type="match status" value="1"/>
</dbReference>
<dbReference type="AlphaFoldDB" id="A0A9N9TXY4"/>
<reference evidence="2 3" key="2">
    <citation type="submission" date="2021-10" db="EMBL/GenBank/DDBJ databases">
        <authorList>
            <person name="Piombo E."/>
        </authorList>
    </citation>
    <scope>NUCLEOTIDE SEQUENCE [LARGE SCALE GENOMIC DNA]</scope>
</reference>
<accession>A0A9N9TXY4</accession>
<comment type="caution">
    <text evidence="2">The sequence shown here is derived from an EMBL/GenBank/DDBJ whole genome shotgun (WGS) entry which is preliminary data.</text>
</comment>
<dbReference type="Pfam" id="PF12417">
    <property type="entry name" value="DUF3669"/>
    <property type="match status" value="1"/>
</dbReference>